<sequence>MPKTRELTYCCCAGRGVKEEVKRDTRALSTHA</sequence>
<evidence type="ECO:0000313" key="1">
    <source>
        <dbReference type="EMBL" id="CAI8035400.1"/>
    </source>
</evidence>
<organism evidence="1 2">
    <name type="scientific">Geodia barretti</name>
    <name type="common">Barrett's horny sponge</name>
    <dbReference type="NCBI Taxonomy" id="519541"/>
    <lineage>
        <taxon>Eukaryota</taxon>
        <taxon>Metazoa</taxon>
        <taxon>Porifera</taxon>
        <taxon>Demospongiae</taxon>
        <taxon>Heteroscleromorpha</taxon>
        <taxon>Tetractinellida</taxon>
        <taxon>Astrophorina</taxon>
        <taxon>Geodiidae</taxon>
        <taxon>Geodia</taxon>
    </lineage>
</organism>
<dbReference type="Proteomes" id="UP001174909">
    <property type="component" value="Unassembled WGS sequence"/>
</dbReference>
<gene>
    <name evidence="1" type="ORF">GBAR_LOCUS19871</name>
</gene>
<protein>
    <submittedName>
        <fullName evidence="1">Uncharacterized protein</fullName>
    </submittedName>
</protein>
<dbReference type="EMBL" id="CASHTH010002800">
    <property type="protein sequence ID" value="CAI8035400.1"/>
    <property type="molecule type" value="Genomic_DNA"/>
</dbReference>
<proteinExistence type="predicted"/>
<evidence type="ECO:0000313" key="2">
    <source>
        <dbReference type="Proteomes" id="UP001174909"/>
    </source>
</evidence>
<name>A0AA35SSL8_GEOBA</name>
<dbReference type="AlphaFoldDB" id="A0AA35SSL8"/>
<reference evidence="1" key="1">
    <citation type="submission" date="2023-03" db="EMBL/GenBank/DDBJ databases">
        <authorList>
            <person name="Steffen K."/>
            <person name="Cardenas P."/>
        </authorList>
    </citation>
    <scope>NUCLEOTIDE SEQUENCE</scope>
</reference>
<comment type="caution">
    <text evidence="1">The sequence shown here is derived from an EMBL/GenBank/DDBJ whole genome shotgun (WGS) entry which is preliminary data.</text>
</comment>
<keyword evidence="2" id="KW-1185">Reference proteome</keyword>
<accession>A0AA35SSL8</accession>